<dbReference type="Proteomes" id="UP000789920">
    <property type="component" value="Unassembled WGS sequence"/>
</dbReference>
<accession>A0ACA9SGB7</accession>
<reference evidence="1" key="1">
    <citation type="submission" date="2021-06" db="EMBL/GenBank/DDBJ databases">
        <authorList>
            <person name="Kallberg Y."/>
            <person name="Tangrot J."/>
            <person name="Rosling A."/>
        </authorList>
    </citation>
    <scope>NUCLEOTIDE SEQUENCE</scope>
    <source>
        <strain evidence="1">MA461A</strain>
    </source>
</reference>
<protein>
    <submittedName>
        <fullName evidence="1">21979_t:CDS:1</fullName>
    </submittedName>
</protein>
<sequence>MSNSSDLIELSDHESSQTVEPMQSSSKIQTTLDSYSFYEGIIASENSSPEESNDDDIHEYETSADVTSCSTVPRSSQIPAKRKSGSSIYRKPSKESWVWRYTGRDKTTKQKYCKVKIDDGNGNVEKCTTTFQPSTSVTNIASHLRTVHRIFKDQKLDAPI</sequence>
<name>A0ACA9SGB7_9GLOM</name>
<organism evidence="1 2">
    <name type="scientific">Racocetra persica</name>
    <dbReference type="NCBI Taxonomy" id="160502"/>
    <lineage>
        <taxon>Eukaryota</taxon>
        <taxon>Fungi</taxon>
        <taxon>Fungi incertae sedis</taxon>
        <taxon>Mucoromycota</taxon>
        <taxon>Glomeromycotina</taxon>
        <taxon>Glomeromycetes</taxon>
        <taxon>Diversisporales</taxon>
        <taxon>Gigasporaceae</taxon>
        <taxon>Racocetra</taxon>
    </lineage>
</organism>
<evidence type="ECO:0000313" key="2">
    <source>
        <dbReference type="Proteomes" id="UP000789920"/>
    </source>
</evidence>
<comment type="caution">
    <text evidence="1">The sequence shown here is derived from an EMBL/GenBank/DDBJ whole genome shotgun (WGS) entry which is preliminary data.</text>
</comment>
<keyword evidence="2" id="KW-1185">Reference proteome</keyword>
<feature type="non-terminal residue" evidence="1">
    <location>
        <position position="160"/>
    </location>
</feature>
<gene>
    <name evidence="1" type="ORF">RPERSI_LOCUS30408</name>
</gene>
<dbReference type="EMBL" id="CAJVQC010118469">
    <property type="protein sequence ID" value="CAG8837719.1"/>
    <property type="molecule type" value="Genomic_DNA"/>
</dbReference>
<evidence type="ECO:0000313" key="1">
    <source>
        <dbReference type="EMBL" id="CAG8837719.1"/>
    </source>
</evidence>
<proteinExistence type="predicted"/>